<accession>A0A0F9REG1</accession>
<reference evidence="2" key="1">
    <citation type="journal article" date="2015" name="Nature">
        <title>Complex archaea that bridge the gap between prokaryotes and eukaryotes.</title>
        <authorList>
            <person name="Spang A."/>
            <person name="Saw J.H."/>
            <person name="Jorgensen S.L."/>
            <person name="Zaremba-Niedzwiedzka K."/>
            <person name="Martijn J."/>
            <person name="Lind A.E."/>
            <person name="van Eijk R."/>
            <person name="Schleper C."/>
            <person name="Guy L."/>
            <person name="Ettema T.J."/>
        </authorList>
    </citation>
    <scope>NUCLEOTIDE SEQUENCE</scope>
</reference>
<evidence type="ECO:0000313" key="2">
    <source>
        <dbReference type="EMBL" id="KKN23476.1"/>
    </source>
</evidence>
<keyword evidence="1" id="KW-0812">Transmembrane</keyword>
<dbReference type="EMBL" id="LAZR01002967">
    <property type="protein sequence ID" value="KKN23476.1"/>
    <property type="molecule type" value="Genomic_DNA"/>
</dbReference>
<protein>
    <submittedName>
        <fullName evidence="2">Uncharacterized protein</fullName>
    </submittedName>
</protein>
<organism evidence="2">
    <name type="scientific">marine sediment metagenome</name>
    <dbReference type="NCBI Taxonomy" id="412755"/>
    <lineage>
        <taxon>unclassified sequences</taxon>
        <taxon>metagenomes</taxon>
        <taxon>ecological metagenomes</taxon>
    </lineage>
</organism>
<sequence>MLFWAIGTFAFSIVLVTEGIAPLLNGWLGIVAGISVGLFNGLRLIKHKIAALQAIGALSAILFELLTAVWLLTYI</sequence>
<keyword evidence="1" id="KW-1133">Transmembrane helix</keyword>
<name>A0A0F9REG1_9ZZZZ</name>
<evidence type="ECO:0000256" key="1">
    <source>
        <dbReference type="SAM" id="Phobius"/>
    </source>
</evidence>
<gene>
    <name evidence="2" type="ORF">LCGC14_0904550</name>
</gene>
<keyword evidence="1" id="KW-0472">Membrane</keyword>
<dbReference type="AlphaFoldDB" id="A0A0F9REG1"/>
<proteinExistence type="predicted"/>
<comment type="caution">
    <text evidence="2">The sequence shown here is derived from an EMBL/GenBank/DDBJ whole genome shotgun (WGS) entry which is preliminary data.</text>
</comment>
<feature type="transmembrane region" description="Helical" evidence="1">
    <location>
        <begin position="52"/>
        <end position="72"/>
    </location>
</feature>
<feature type="transmembrane region" description="Helical" evidence="1">
    <location>
        <begin position="27"/>
        <end position="45"/>
    </location>
</feature>